<protein>
    <recommendedName>
        <fullName evidence="2">PB1 domain-containing protein</fullName>
    </recommendedName>
</protein>
<dbReference type="PANTHER" id="PTHR47339">
    <property type="entry name" value="CELL DIVISION CONTROL PROTEIN 24"/>
    <property type="match status" value="1"/>
</dbReference>
<dbReference type="KEGG" id="phet:94291169"/>
<dbReference type="RefSeq" id="XP_067757455.1">
    <property type="nucleotide sequence ID" value="XM_067901092.1"/>
</dbReference>
<feature type="region of interest" description="Disordered" evidence="1">
    <location>
        <begin position="92"/>
        <end position="126"/>
    </location>
</feature>
<feature type="compositionally biased region" description="Polar residues" evidence="1">
    <location>
        <begin position="228"/>
        <end position="242"/>
    </location>
</feature>
<feature type="region of interest" description="Disordered" evidence="1">
    <location>
        <begin position="930"/>
        <end position="958"/>
    </location>
</feature>
<evidence type="ECO:0000259" key="2">
    <source>
        <dbReference type="PROSITE" id="PS51745"/>
    </source>
</evidence>
<dbReference type="PROSITE" id="PS51745">
    <property type="entry name" value="PB1"/>
    <property type="match status" value="1"/>
</dbReference>
<evidence type="ECO:0000256" key="1">
    <source>
        <dbReference type="SAM" id="MobiDB-lite"/>
    </source>
</evidence>
<sequence length="1605" mass="173264">MSQVGNASRGATTVTPAPTLSANKSRHRSDGNYAKRYGRTSFENPKARHAQLSKPPQEPLKQVDSNAAAVQRSADPPMQYLASPQVTELPKWSLPSRGDYHGVETDASPLSTPSQSHVDKHRGSCDDVDSAWQQDLVSQKVVWRTTSSTDHLQLHVDPSLLRSALPDDREGSSAELLKHSASGKENASFATTPAPRHTRIEAVSATAPQATPKTASSAETKQRPVSVMSRSVTSGANTTSTGFRRIPSGYAHQRSAPLSDTSAAPRPQLVSATSTSGTGRCGNVVIANSASKGLVRAKARTVPVAKRKQQQPAPPPPPQPLPNVAAEAPENRRALAPTASTSVRTCTPDVDVALRYELVQMRSVLDYVAEVTTALSERRRCAAPPQSTKGFRASVVPCRRLALANASLEELDRGDDDSLDPIPHGRNNDGSVALLPAVHMAASRLLSAFTKLEYVQVSKDVDMLLFERDAVEHSAELLRLVDGVERQLSLNESAHVREGLAERRYVFRAVHRLVRFIVRMMHEMVVLRDLTQRHDLDQVQEVWDSFRTSVEAESRAAPELSDSSFPDRADDAATPVSRSPPRQRPVPPITMMLASPFFSWLVERWLPAMREWRKLVLDAHRAASKGDLEGAIRRSRQEALRIDGLREILRPGETMSELHQEQVEKPLKEIGKVVASKRAAMGELRKVLESDEATNGTPSAVQLSTAVKAAQAFITMRSAPESVKGTSAATVTEDTEDAALVKRAEELLARLQVADALHCAINNTLQQPALEMVAALEYITRANRLLLLWKLAHDVRAAQTARDVGLAALDSYRQRQRCGPVSETTSLFNTLHGDNVVGDCLSATRTKVGTTSTALAPWIGDAFPPSFNVHDLCIAHSSGGSWSKDLTKVYVKLCEVFSAQYTQHQARRQLELALVAPAVGGHGARVAGGFAPSPQVTPCRPTRDAASPADTLRLSDDGSNTHVPRLLASLGGTTTICHSEDTSPCTQNTPSGQNAMELRRCLQQAEESGVSGPLVEEARAQLRRLDTLRLKIHFDAQTRVLPVSDAAQMDFRVVYQQIHDFCQVQQEQQQQQQHQQPSTGAERRLRIRYEDTEGDFISLLDQQDWDMMLSELAPHGCDKVKIELFCDYPTMPGVVSNSVFGDDGDAVQHTGDDSEPASSNLHSGSAPALPAGAIGSTTATPLTTQEKRTNVFKRLASIPKVPASSTTASGQRRPRPHSHSLGVASPQRALIPPRTRGTGAVRSVSPQKSCGARRVAVSGDAACRKDSLLSASASGSDLKTVALTAENLRRNLPTPPASSSPVGVEAATQEEVQRLGDGASGVTVGDVASSAAGAAHVQAAASIRVKASTPEADNSVKNNYADVDGEQEGGVVHLNLNKARCWETASDDELQLLEMQTCASMSTVRPERSAARPESMERMRIRPTELLQKVGAARNTFTATYCSGKVESVNRCGGGGGGGASVEVAMDVGEGSEVKTQRTADLRARVPRRWSCDTFSLDEVETVCSDRSRIPQKAVEPKGPLSLPPRPITVVSCGGGGGGDGIHTPQRVRRGARGTPIRSRPNGSDDVRDGDNEEVSHTPDELLAEVERMREANTRAMAHRKSAWH</sequence>
<organism evidence="3 4">
    <name type="scientific">Porcisia hertigi</name>
    <dbReference type="NCBI Taxonomy" id="2761500"/>
    <lineage>
        <taxon>Eukaryota</taxon>
        <taxon>Discoba</taxon>
        <taxon>Euglenozoa</taxon>
        <taxon>Kinetoplastea</taxon>
        <taxon>Metakinetoplastina</taxon>
        <taxon>Trypanosomatida</taxon>
        <taxon>Trypanosomatidae</taxon>
        <taxon>Leishmaniinae</taxon>
        <taxon>Porcisia</taxon>
    </lineage>
</organism>
<feature type="region of interest" description="Disordered" evidence="1">
    <location>
        <begin position="1196"/>
        <end position="1246"/>
    </location>
</feature>
<evidence type="ECO:0000313" key="4">
    <source>
        <dbReference type="Proteomes" id="UP000674318"/>
    </source>
</evidence>
<dbReference type="PANTHER" id="PTHR47339:SF1">
    <property type="entry name" value="CELL DIVISION CONTROL PROTEIN 24"/>
    <property type="match status" value="1"/>
</dbReference>
<evidence type="ECO:0000313" key="3">
    <source>
        <dbReference type="EMBL" id="KAG5505787.1"/>
    </source>
</evidence>
<feature type="region of interest" description="Disordered" evidence="1">
    <location>
        <begin position="554"/>
        <end position="585"/>
    </location>
</feature>
<dbReference type="SMART" id="SM00666">
    <property type="entry name" value="PB1"/>
    <property type="match status" value="1"/>
</dbReference>
<dbReference type="InterPro" id="IPR000270">
    <property type="entry name" value="PB1_dom"/>
</dbReference>
<dbReference type="SUPFAM" id="SSF54277">
    <property type="entry name" value="CAD &amp; PB1 domains"/>
    <property type="match status" value="1"/>
</dbReference>
<feature type="compositionally biased region" description="Polar residues" evidence="1">
    <location>
        <begin position="1175"/>
        <end position="1184"/>
    </location>
</feature>
<feature type="region of interest" description="Disordered" evidence="1">
    <location>
        <begin position="1535"/>
        <end position="1583"/>
    </location>
</feature>
<dbReference type="Proteomes" id="UP000674318">
    <property type="component" value="Chromosome 21"/>
</dbReference>
<feature type="domain" description="PB1" evidence="2">
    <location>
        <begin position="1027"/>
        <end position="1117"/>
    </location>
</feature>
<feature type="compositionally biased region" description="Pro residues" evidence="1">
    <location>
        <begin position="312"/>
        <end position="321"/>
    </location>
</feature>
<feature type="compositionally biased region" description="Basic and acidic residues" evidence="1">
    <location>
        <begin position="165"/>
        <end position="178"/>
    </location>
</feature>
<feature type="region of interest" description="Disordered" evidence="1">
    <location>
        <begin position="163"/>
        <end position="282"/>
    </location>
</feature>
<keyword evidence="4" id="KW-1185">Reference proteome</keyword>
<feature type="compositionally biased region" description="Polar residues" evidence="1">
    <location>
        <begin position="1"/>
        <end position="23"/>
    </location>
</feature>
<feature type="region of interest" description="Disordered" evidence="1">
    <location>
        <begin position="1142"/>
        <end position="1184"/>
    </location>
</feature>
<gene>
    <name evidence="3" type="ORF">JKF63_05123</name>
</gene>
<accession>A0A836IHR5</accession>
<feature type="compositionally biased region" description="Basic and acidic residues" evidence="1">
    <location>
        <begin position="1563"/>
        <end position="1583"/>
    </location>
</feature>
<dbReference type="EMBL" id="JAFJZO010000021">
    <property type="protein sequence ID" value="KAG5505787.1"/>
    <property type="molecule type" value="Genomic_DNA"/>
</dbReference>
<dbReference type="InterPro" id="IPR053793">
    <property type="entry name" value="PB1-like"/>
</dbReference>
<dbReference type="InterPro" id="IPR053026">
    <property type="entry name" value="CDC42_GEF"/>
</dbReference>
<feature type="compositionally biased region" description="Basic residues" evidence="1">
    <location>
        <begin position="297"/>
        <end position="309"/>
    </location>
</feature>
<dbReference type="GeneID" id="94291169"/>
<feature type="region of interest" description="Disordered" evidence="1">
    <location>
        <begin position="297"/>
        <end position="325"/>
    </location>
</feature>
<feature type="region of interest" description="Disordered" evidence="1">
    <location>
        <begin position="1"/>
        <end position="73"/>
    </location>
</feature>
<comment type="caution">
    <text evidence="3">The sequence shown here is derived from an EMBL/GenBank/DDBJ whole genome shotgun (WGS) entry which is preliminary data.</text>
</comment>
<dbReference type="CDD" id="cd05992">
    <property type="entry name" value="PB1"/>
    <property type="match status" value="1"/>
</dbReference>
<reference evidence="3 4" key="1">
    <citation type="submission" date="2021-02" db="EMBL/GenBank/DDBJ databases">
        <title>Porcisia hertigi Genome sequencing and assembly.</title>
        <authorList>
            <person name="Almutairi H."/>
            <person name="Gatherer D."/>
        </authorList>
    </citation>
    <scope>NUCLEOTIDE SEQUENCE [LARGE SCALE GENOMIC DNA]</scope>
    <source>
        <strain evidence="3 4">C119</strain>
    </source>
</reference>
<feature type="compositionally biased region" description="Polar residues" evidence="1">
    <location>
        <begin position="206"/>
        <end position="219"/>
    </location>
</feature>
<dbReference type="OrthoDB" id="1594986at2759"/>
<proteinExistence type="predicted"/>
<name>A0A836IHR5_9TRYP</name>
<dbReference type="Gene3D" id="3.10.20.90">
    <property type="entry name" value="Phosphatidylinositol 3-kinase Catalytic Subunit, Chain A, domain 1"/>
    <property type="match status" value="1"/>
</dbReference>